<dbReference type="HOGENOM" id="CLU_042275_0_0_10"/>
<dbReference type="PATRIC" id="fig|926556.3.peg.2801"/>
<evidence type="ECO:0000313" key="1">
    <source>
        <dbReference type="EMBL" id="AGA78892.1"/>
    </source>
</evidence>
<dbReference type="SUPFAM" id="SSF52980">
    <property type="entry name" value="Restriction endonuclease-like"/>
    <property type="match status" value="1"/>
</dbReference>
<sequence length="480" mass="54523">MTSIEAILKSKGPLLSSELSKEIASKESLSYNTASQRIVRSSEIERIKGFFVSGQSLCFLKEHALTDTLLKSLSTNLYDSGRKYWYCLNAVNLHGGVISQRFLECYTNYPVAPLKSHIPFKEVMQNFVKSDILVFDGTDYYFSPKLLKQFPNTFYLRTIEAIKVDILDNFHSLTRNTGMISYNSGEKFSEFGKFRWAFKGTSAISGLTQNKKSGFLLADIVIGTSINENDILFFVDKLKKINSFQNSSNILPFLIVDDLSKEALIQLKRNGIVVGIVKELFGQKYSESLNELISILNNAGASLKKTPDKYLDLLKELKKYNEGLVNNIRGALFEFLVGHIHSTKTNSSIDIGREIVVDQARHEIDVLAVYPDEVLIAECKATKSMIDSETIDRWLGVKLPAFRKWVSKQETWRKKKIKFEYWSIGGFSSVALSMLKNMKDNSTKFSLNYFGPSDIRKEVLTVDNKKMKEALDDFFLKTNV</sequence>
<dbReference type="KEGG" id="evi:Echvi_2651"/>
<accession>L0G008</accession>
<organism evidence="1 2">
    <name type="scientific">Echinicola vietnamensis (strain DSM 17526 / LMG 23754 / KMM 6221)</name>
    <dbReference type="NCBI Taxonomy" id="926556"/>
    <lineage>
        <taxon>Bacteria</taxon>
        <taxon>Pseudomonadati</taxon>
        <taxon>Bacteroidota</taxon>
        <taxon>Cytophagia</taxon>
        <taxon>Cytophagales</taxon>
        <taxon>Cyclobacteriaceae</taxon>
        <taxon>Echinicola</taxon>
    </lineage>
</organism>
<keyword evidence="2" id="KW-1185">Reference proteome</keyword>
<dbReference type="EMBL" id="CP003346">
    <property type="protein sequence ID" value="AGA78892.1"/>
    <property type="molecule type" value="Genomic_DNA"/>
</dbReference>
<dbReference type="RefSeq" id="WP_015266445.1">
    <property type="nucleotide sequence ID" value="NC_019904.1"/>
</dbReference>
<dbReference type="OrthoDB" id="735874at2"/>
<dbReference type="Proteomes" id="UP000010796">
    <property type="component" value="Chromosome"/>
</dbReference>
<protein>
    <submittedName>
        <fullName evidence="1">Uncharacterized protein</fullName>
    </submittedName>
</protein>
<name>L0G008_ECHVK</name>
<reference evidence="2" key="1">
    <citation type="submission" date="2012-02" db="EMBL/GenBank/DDBJ databases">
        <title>The complete genome of Echinicola vietnamensis DSM 17526.</title>
        <authorList>
            <person name="Lucas S."/>
            <person name="Copeland A."/>
            <person name="Lapidus A."/>
            <person name="Glavina del Rio T."/>
            <person name="Dalin E."/>
            <person name="Tice H."/>
            <person name="Bruce D."/>
            <person name="Goodwin L."/>
            <person name="Pitluck S."/>
            <person name="Peters L."/>
            <person name="Ovchinnikova G."/>
            <person name="Teshima H."/>
            <person name="Kyrpides N."/>
            <person name="Mavromatis K."/>
            <person name="Ivanova N."/>
            <person name="Brettin T."/>
            <person name="Detter J.C."/>
            <person name="Han C."/>
            <person name="Larimer F."/>
            <person name="Land M."/>
            <person name="Hauser L."/>
            <person name="Markowitz V."/>
            <person name="Cheng J.-F."/>
            <person name="Hugenholtz P."/>
            <person name="Woyke T."/>
            <person name="Wu D."/>
            <person name="Brambilla E."/>
            <person name="Klenk H.-P."/>
            <person name="Eisen J.A."/>
        </authorList>
    </citation>
    <scope>NUCLEOTIDE SEQUENCE [LARGE SCALE GENOMIC DNA]</scope>
    <source>
        <strain evidence="2">DSM 17526 / LMG 23754 / KMM 6221</strain>
    </source>
</reference>
<evidence type="ECO:0000313" key="2">
    <source>
        <dbReference type="Proteomes" id="UP000010796"/>
    </source>
</evidence>
<gene>
    <name evidence="1" type="ordered locus">Echvi_2651</name>
</gene>
<dbReference type="AlphaFoldDB" id="L0G008"/>
<proteinExistence type="predicted"/>
<dbReference type="InterPro" id="IPR011335">
    <property type="entry name" value="Restrct_endonuc-II-like"/>
</dbReference>
<dbReference type="eggNOG" id="ENOG502Z8VF">
    <property type="taxonomic scope" value="Bacteria"/>
</dbReference>